<name>A0A0F7L1S4_9VIRU</name>
<evidence type="ECO:0000256" key="1">
    <source>
        <dbReference type="SAM" id="MobiDB-lite"/>
    </source>
</evidence>
<dbReference type="EMBL" id="KR029577">
    <property type="protein sequence ID" value="AKH45825.1"/>
    <property type="molecule type" value="Genomic_DNA"/>
</dbReference>
<feature type="compositionally biased region" description="Basic and acidic residues" evidence="1">
    <location>
        <begin position="27"/>
        <end position="39"/>
    </location>
</feature>
<sequence>MSRSAFNQRLREGRGEHFQPAATAAARRGERGDAQKDPRWGGGVAWRGVGVYIYKDRYHLSHSHQYYLPVKVRK</sequence>
<reference evidence="2" key="2">
    <citation type="submission" date="2015-03" db="EMBL/GenBank/DDBJ databases">
        <authorList>
            <person name="Chow C.-E.T."/>
            <person name="Winget D.M."/>
            <person name="White R.A.III."/>
            <person name="Hallam S.J."/>
            <person name="Suttle C.A."/>
        </authorList>
    </citation>
    <scope>NUCLEOTIDE SEQUENCE</scope>
    <source>
        <strain evidence="2">Anoxic3_1</strain>
    </source>
</reference>
<reference evidence="2" key="1">
    <citation type="journal article" date="2015" name="Front. Microbiol.">
        <title>Combining genomic sequencing methods to explore viral diversity and reveal potential virus-host interactions.</title>
        <authorList>
            <person name="Chow C.E."/>
            <person name="Winget D.M."/>
            <person name="White R.A.III."/>
            <person name="Hallam S.J."/>
            <person name="Suttle C.A."/>
        </authorList>
    </citation>
    <scope>NUCLEOTIDE SEQUENCE</scope>
    <source>
        <strain evidence="2">Anoxic3_1</strain>
    </source>
</reference>
<protein>
    <submittedName>
        <fullName evidence="2">Uncharacterized protein</fullName>
    </submittedName>
</protein>
<proteinExistence type="predicted"/>
<evidence type="ECO:0000313" key="2">
    <source>
        <dbReference type="EMBL" id="AKH45825.1"/>
    </source>
</evidence>
<accession>A0A0F7L1S4</accession>
<feature type="region of interest" description="Disordered" evidence="1">
    <location>
        <begin position="1"/>
        <end position="41"/>
    </location>
</feature>
<organism evidence="2">
    <name type="scientific">uncultured marine virus</name>
    <dbReference type="NCBI Taxonomy" id="186617"/>
    <lineage>
        <taxon>Viruses</taxon>
        <taxon>environmental samples</taxon>
    </lineage>
</organism>